<comment type="function">
    <text evidence="9">Component of the type II secretion system required for the energy-dependent secretion of extracellular factors such as proteases and toxins from the periplasm.</text>
</comment>
<comment type="similarity">
    <text evidence="2 9">Belongs to the GSP I family.</text>
</comment>
<dbReference type="InterPro" id="IPR045584">
    <property type="entry name" value="Pilin-like"/>
</dbReference>
<evidence type="ECO:0000256" key="6">
    <source>
        <dbReference type="ARBA" id="ARBA00022692"/>
    </source>
</evidence>
<dbReference type="InterPro" id="IPR012902">
    <property type="entry name" value="N_methyl_site"/>
</dbReference>
<dbReference type="GO" id="GO:0015628">
    <property type="term" value="P:protein secretion by the type II secretion system"/>
    <property type="evidence" value="ECO:0007669"/>
    <property type="project" value="UniProtKB-UniRule"/>
</dbReference>
<keyword evidence="8 9" id="KW-0472">Membrane</keyword>
<dbReference type="SUPFAM" id="SSF54523">
    <property type="entry name" value="Pili subunits"/>
    <property type="match status" value="1"/>
</dbReference>
<dbReference type="AlphaFoldDB" id="A0A399M061"/>
<dbReference type="NCBIfam" id="TIGR01707">
    <property type="entry name" value="gspI"/>
    <property type="match status" value="1"/>
</dbReference>
<feature type="transmembrane region" description="Helical" evidence="9">
    <location>
        <begin position="20"/>
        <end position="41"/>
    </location>
</feature>
<protein>
    <recommendedName>
        <fullName evidence="9">Type II secretion system protein I</fullName>
        <shortName evidence="9">T2SS minor pseudopilin I</shortName>
    </recommendedName>
</protein>
<reference evidence="11 12" key="1">
    <citation type="submission" date="2018-08" db="EMBL/GenBank/DDBJ databases">
        <title>Draft genome sequence of the cyanotroph, Pseudomonas monteilii BCN3.</title>
        <authorList>
            <person name="Jones L.B."/>
            <person name="Kunz D.A."/>
        </authorList>
    </citation>
    <scope>NUCLEOTIDE SEQUENCE [LARGE SCALE GENOMIC DNA]</scope>
    <source>
        <strain evidence="11 12">BCN3</strain>
    </source>
</reference>
<evidence type="ECO:0000313" key="12">
    <source>
        <dbReference type="Proteomes" id="UP000265875"/>
    </source>
</evidence>
<evidence type="ECO:0000259" key="10">
    <source>
        <dbReference type="Pfam" id="PF02501"/>
    </source>
</evidence>
<organism evidence="11 12">
    <name type="scientific">Pseudomonas monteilii</name>
    <dbReference type="NCBI Taxonomy" id="76759"/>
    <lineage>
        <taxon>Bacteria</taxon>
        <taxon>Pseudomonadati</taxon>
        <taxon>Pseudomonadota</taxon>
        <taxon>Gammaproteobacteria</taxon>
        <taxon>Pseudomonadales</taxon>
        <taxon>Pseudomonadaceae</taxon>
        <taxon>Pseudomonas</taxon>
    </lineage>
</organism>
<comment type="caution">
    <text evidence="11">The sequence shown here is derived from an EMBL/GenBank/DDBJ whole genome shotgun (WGS) entry which is preliminary data.</text>
</comment>
<evidence type="ECO:0000256" key="5">
    <source>
        <dbReference type="ARBA" id="ARBA00022519"/>
    </source>
</evidence>
<dbReference type="PANTHER" id="PTHR38779">
    <property type="entry name" value="TYPE II SECRETION SYSTEM PROTEIN I-RELATED"/>
    <property type="match status" value="1"/>
</dbReference>
<evidence type="ECO:0000313" key="11">
    <source>
        <dbReference type="EMBL" id="RII74605.1"/>
    </source>
</evidence>
<evidence type="ECO:0000256" key="4">
    <source>
        <dbReference type="ARBA" id="ARBA00022481"/>
    </source>
</evidence>
<evidence type="ECO:0000256" key="3">
    <source>
        <dbReference type="ARBA" id="ARBA00022475"/>
    </source>
</evidence>
<dbReference type="Pfam" id="PF07963">
    <property type="entry name" value="N_methyl"/>
    <property type="match status" value="1"/>
</dbReference>
<evidence type="ECO:0000256" key="7">
    <source>
        <dbReference type="ARBA" id="ARBA00022989"/>
    </source>
</evidence>
<evidence type="ECO:0000256" key="2">
    <source>
        <dbReference type="ARBA" id="ARBA00008358"/>
    </source>
</evidence>
<dbReference type="RefSeq" id="WP_119371711.1">
    <property type="nucleotide sequence ID" value="NZ_QWLL01000059.1"/>
</dbReference>
<comment type="PTM">
    <text evidence="9">Cleaved by prepilin peptidase.</text>
</comment>
<dbReference type="InterPro" id="IPR010052">
    <property type="entry name" value="T2SS_protein-GspI"/>
</dbReference>
<keyword evidence="4 9" id="KW-0488">Methylation</keyword>
<dbReference type="NCBIfam" id="TIGR02532">
    <property type="entry name" value="IV_pilin_GFxxxE"/>
    <property type="match status" value="1"/>
</dbReference>
<dbReference type="PROSITE" id="PS00409">
    <property type="entry name" value="PROKAR_NTER_METHYL"/>
    <property type="match status" value="1"/>
</dbReference>
<dbReference type="GO" id="GO:0005886">
    <property type="term" value="C:plasma membrane"/>
    <property type="evidence" value="ECO:0007669"/>
    <property type="project" value="UniProtKB-SubCell"/>
</dbReference>
<sequence length="130" mass="14272">MASMTPGSNVERGFTLLEVLVALSVFAVLAAAVTTASQHVLEQSQGLRDRLFASWIADNHLAELRLHAPVAAQRRTLEVRFDERAWWLVEARHPLADAPLVEVNVSVGLAPDRQPLHHTVGWLEVVDAAP</sequence>
<gene>
    <name evidence="11" type="primary">gspI</name>
    <name evidence="11" type="ORF">D0894_25430</name>
</gene>
<comment type="subunit">
    <text evidence="9">Type II secretion is composed of four main components: the outer membrane complex, the inner membrane complex, the cytoplasmic secretion ATPase and the periplasm-spanning pseudopilus.</text>
</comment>
<dbReference type="PANTHER" id="PTHR38779:SF2">
    <property type="entry name" value="TYPE II SECRETION SYSTEM PROTEIN I-RELATED"/>
    <property type="match status" value="1"/>
</dbReference>
<name>A0A399M061_9PSED</name>
<dbReference type="InterPro" id="IPR003413">
    <property type="entry name" value="T2SS_GspI_C"/>
</dbReference>
<accession>A0A399M061</accession>
<dbReference type="GO" id="GO:0015627">
    <property type="term" value="C:type II protein secretion system complex"/>
    <property type="evidence" value="ECO:0007669"/>
    <property type="project" value="UniProtKB-UniRule"/>
</dbReference>
<keyword evidence="6 9" id="KW-0812">Transmembrane</keyword>
<dbReference type="Proteomes" id="UP000265875">
    <property type="component" value="Unassembled WGS sequence"/>
</dbReference>
<keyword evidence="5 9" id="KW-0997">Cell inner membrane</keyword>
<keyword evidence="3" id="KW-1003">Cell membrane</keyword>
<comment type="subcellular location">
    <subcellularLocation>
        <location evidence="1 9">Cell inner membrane</location>
        <topology evidence="1 9">Single-pass membrane protein</topology>
    </subcellularLocation>
</comment>
<dbReference type="Pfam" id="PF02501">
    <property type="entry name" value="T2SSI"/>
    <property type="match status" value="1"/>
</dbReference>
<dbReference type="Gene3D" id="3.30.1300.30">
    <property type="entry name" value="GSPII I/J protein-like"/>
    <property type="match status" value="1"/>
</dbReference>
<evidence type="ECO:0000256" key="8">
    <source>
        <dbReference type="ARBA" id="ARBA00023136"/>
    </source>
</evidence>
<evidence type="ECO:0000256" key="9">
    <source>
        <dbReference type="RuleBase" id="RU368030"/>
    </source>
</evidence>
<proteinExistence type="inferred from homology"/>
<keyword evidence="7 9" id="KW-1133">Transmembrane helix</keyword>
<dbReference type="EMBL" id="QWLL01000059">
    <property type="protein sequence ID" value="RII74605.1"/>
    <property type="molecule type" value="Genomic_DNA"/>
</dbReference>
<evidence type="ECO:0000256" key="1">
    <source>
        <dbReference type="ARBA" id="ARBA00004377"/>
    </source>
</evidence>
<feature type="domain" description="Type II secretion system protein GspI C-terminal" evidence="10">
    <location>
        <begin position="47"/>
        <end position="122"/>
    </location>
</feature>